<feature type="region of interest" description="Disordered" evidence="1">
    <location>
        <begin position="97"/>
        <end position="118"/>
    </location>
</feature>
<dbReference type="Gene3D" id="2.40.10.10">
    <property type="entry name" value="Trypsin-like serine proteases"/>
    <property type="match status" value="1"/>
</dbReference>
<keyword evidence="2" id="KW-1133">Transmembrane helix</keyword>
<dbReference type="InterPro" id="IPR009003">
    <property type="entry name" value="Peptidase_S1_PA"/>
</dbReference>
<keyword evidence="2" id="KW-0812">Transmembrane</keyword>
<feature type="region of interest" description="Disordered" evidence="1">
    <location>
        <begin position="132"/>
        <end position="156"/>
    </location>
</feature>
<protein>
    <recommendedName>
        <fullName evidence="5">Serine protease</fullName>
    </recommendedName>
</protein>
<dbReference type="RefSeq" id="WP_013241297.1">
    <property type="nucleotide sequence ID" value="NC_017301.2"/>
</dbReference>
<feature type="compositionally biased region" description="Polar residues" evidence="1">
    <location>
        <begin position="140"/>
        <end position="155"/>
    </location>
</feature>
<dbReference type="KEGG" id="cpq:CPC231_02225"/>
<dbReference type="SUPFAM" id="SSF50494">
    <property type="entry name" value="Trypsin-like serine proteases"/>
    <property type="match status" value="1"/>
</dbReference>
<dbReference type="GeneID" id="93973512"/>
<dbReference type="Proteomes" id="UP000000276">
    <property type="component" value="Chromosome"/>
</dbReference>
<proteinExistence type="predicted"/>
<dbReference type="AlphaFoldDB" id="D9QEK7"/>
<dbReference type="EMBL" id="CP001829">
    <property type="protein sequence ID" value="ADL09930.3"/>
    <property type="molecule type" value="Genomic_DNA"/>
</dbReference>
<organism evidence="3 4">
    <name type="scientific">Corynebacterium pseudotuberculosis (strain C231)</name>
    <dbReference type="NCBI Taxonomy" id="681645"/>
    <lineage>
        <taxon>Bacteria</taxon>
        <taxon>Bacillati</taxon>
        <taxon>Actinomycetota</taxon>
        <taxon>Actinomycetes</taxon>
        <taxon>Mycobacteriales</taxon>
        <taxon>Corynebacteriaceae</taxon>
        <taxon>Corynebacterium</taxon>
    </lineage>
</organism>
<feature type="transmembrane region" description="Helical" evidence="2">
    <location>
        <begin position="161"/>
        <end position="185"/>
    </location>
</feature>
<gene>
    <name evidence="3" type="ORF">CPC231_02225</name>
</gene>
<evidence type="ECO:0000256" key="2">
    <source>
        <dbReference type="SAM" id="Phobius"/>
    </source>
</evidence>
<accession>D9QEK7</accession>
<keyword evidence="4" id="KW-1185">Reference proteome</keyword>
<dbReference type="OrthoDB" id="4425803at2"/>
<sequence length="195" mass="20311">MGTTLIDRNAEVCAYGVVTKTVRCGHFSTHSTATFNDGIENGGIAHYNSTPHSKPGDSGGPVWLKETKELIGVHYGAQTGYSRVTLLPRKNGKVKLPDDAAIPGRDSDMPPITSVPSTSEIADPIIPVEPGIIAPEDIPSSDTDQKTPSTPSHKVSSPGPIIGIIAAVAAVFGIAAFGMAQVFGLPGISLLPRNF</sequence>
<dbReference type="InterPro" id="IPR043504">
    <property type="entry name" value="Peptidase_S1_PA_chymotrypsin"/>
</dbReference>
<dbReference type="HOGENOM" id="CLU_1913543_0_0_11"/>
<evidence type="ECO:0008006" key="5">
    <source>
        <dbReference type="Google" id="ProtNLM"/>
    </source>
</evidence>
<evidence type="ECO:0000256" key="1">
    <source>
        <dbReference type="SAM" id="MobiDB-lite"/>
    </source>
</evidence>
<reference evidence="3 4" key="1">
    <citation type="journal article" date="2011" name="J. Bacteriol.">
        <title>Complete genome sequence of Corynebacterium pseudotuberculosis I19, a strain isolated from a cow in Israel with bovine mastitis.</title>
        <authorList>
            <consortium name="Consortium: Rede Paraense de Genomica e Proteomica (RPGP)"/>
            <person name="Silva A."/>
            <person name="Schneider M.P."/>
            <person name="Cerdeira L."/>
            <person name="Barbosa M.S."/>
            <person name="Ramos R.T."/>
            <person name="Carneiro A.R."/>
            <person name="Santos R."/>
            <person name="Lima M."/>
            <person name="D'Afonseca V."/>
            <person name="Almeida S.S."/>
            <person name="Santos A.R."/>
            <person name="Soares S.C."/>
            <person name="Pinto A.C."/>
            <person name="Ali A."/>
            <person name="Dorella F.A."/>
            <person name="Rocha F."/>
            <person name="de Abreu V.A."/>
            <person name="Trost E."/>
            <person name="Tauch A."/>
            <person name="Shpigel N."/>
            <person name="Miyoshi A."/>
            <person name="Azevedo V."/>
        </authorList>
    </citation>
    <scope>NUCLEOTIDE SEQUENCE [LARGE SCALE GENOMIC DNA]</scope>
    <source>
        <strain evidence="3 4">C231</strain>
    </source>
</reference>
<evidence type="ECO:0000313" key="3">
    <source>
        <dbReference type="EMBL" id="ADL09930.3"/>
    </source>
</evidence>
<reference evidence="3 4" key="2">
    <citation type="journal article" date="2011" name="PLoS ONE">
        <title>Evidence for reductive genome evolution and lateral acquisition of virulence functions in two Corynebacterium pseudotuberculosis strains.</title>
        <authorList>
            <person name="Ruiz J.C."/>
            <person name="D'Afonseca V."/>
            <person name="Silva A."/>
            <person name="Ali A."/>
            <person name="Pinto A.C."/>
            <person name="Santos A.R."/>
            <person name="Rocha A.A."/>
            <person name="Lopes D.O."/>
            <person name="Dorella F.A."/>
            <person name="Pacheco L.G."/>
            <person name="Costa M.P."/>
            <person name="Turk M.Z."/>
            <person name="Seyffert N."/>
            <person name="Moraes P.M."/>
            <person name="Soares S.C."/>
            <person name="Almeida S.S."/>
            <person name="Castro T.L."/>
            <person name="Abreu V.A."/>
            <person name="Trost E."/>
            <person name="Baumbach J."/>
            <person name="Tauch A."/>
            <person name="Schneider M.P."/>
            <person name="McCulloch J."/>
            <person name="Cerdeira L.T."/>
            <person name="Ramos R.T."/>
            <person name="Zerlotini A."/>
            <person name="Dominitini A."/>
            <person name="Resende D.M."/>
            <person name="Coser E.M."/>
            <person name="Oliveira L.M."/>
            <person name="Pedrosa A.L."/>
            <person name="Vieira C.U."/>
            <person name="Guimaraes C.T."/>
            <person name="Bartholomeu D.C."/>
            <person name="Oliveira D.M."/>
            <person name="Santos F.R."/>
            <person name="Rabelo E.M."/>
            <person name="Lobo F.P."/>
            <person name="Franco G.R."/>
            <person name="Costa A.F."/>
            <person name="Castro I.M."/>
            <person name="Dias S.R."/>
            <person name="Ferro J.A."/>
            <person name="Ortega J.M."/>
            <person name="Paiva L.V."/>
            <person name="Goulart L.R."/>
            <person name="Almeida J.F."/>
            <person name="Ferro M.I."/>
            <person name="Carneiro N.P."/>
            <person name="Falcao P.R."/>
            <person name="Grynberg P."/>
            <person name="Teixeira S.M."/>
            <person name="Brommonschenkel S."/>
            <person name="Oliveira S.C."/>
            <person name="Meyer R."/>
            <person name="Moore R.J."/>
            <person name="Miyoshi A."/>
            <person name="Oliveira G.C."/>
            <person name="Azevedo V."/>
        </authorList>
    </citation>
    <scope>NUCLEOTIDE SEQUENCE [LARGE SCALE GENOMIC DNA]</scope>
    <source>
        <strain evidence="3 4">C231</strain>
    </source>
</reference>
<name>D9QEK7_CORP2</name>
<evidence type="ECO:0000313" key="4">
    <source>
        <dbReference type="Proteomes" id="UP000000276"/>
    </source>
</evidence>
<keyword evidence="2" id="KW-0472">Membrane</keyword>